<keyword evidence="2" id="KW-0564">Palmitate</keyword>
<dbReference type="EMBL" id="LK028576">
    <property type="protein sequence ID" value="CDS15737.1"/>
    <property type="molecule type" value="Genomic_DNA"/>
</dbReference>
<dbReference type="GO" id="GO:1904240">
    <property type="term" value="P:negative regulation of VCP-NPL4-UFD1 AAA ATPase complex assembly"/>
    <property type="evidence" value="ECO:0007669"/>
    <property type="project" value="TreeGrafter"/>
</dbReference>
<accession>A0A068W8C2</accession>
<dbReference type="InterPro" id="IPR055366">
    <property type="entry name" value="SVIP_metazoa"/>
</dbReference>
<dbReference type="InterPro" id="IPR031632">
    <property type="entry name" value="SVIP"/>
</dbReference>
<reference evidence="5" key="2">
    <citation type="submission" date="2014-06" db="EMBL/GenBank/DDBJ databases">
        <authorList>
            <person name="Aslett M."/>
        </authorList>
    </citation>
    <scope>NUCLEOTIDE SEQUENCE</scope>
</reference>
<dbReference type="Pfam" id="PF15811">
    <property type="entry name" value="SVIP"/>
    <property type="match status" value="1"/>
</dbReference>
<dbReference type="Proteomes" id="UP000492820">
    <property type="component" value="Unassembled WGS sequence"/>
</dbReference>
<dbReference type="WBParaSite" id="EgrG_000814700">
    <property type="protein sequence ID" value="EgrG_000814700"/>
    <property type="gene ID" value="EgrG_000814700"/>
</dbReference>
<evidence type="ECO:0000256" key="2">
    <source>
        <dbReference type="ARBA" id="ARBA00023139"/>
    </source>
</evidence>
<dbReference type="GO" id="GO:1904293">
    <property type="term" value="P:negative regulation of ERAD pathway"/>
    <property type="evidence" value="ECO:0007669"/>
    <property type="project" value="TreeGrafter"/>
</dbReference>
<dbReference type="OrthoDB" id="438641at2759"/>
<evidence type="ECO:0000313" key="6">
    <source>
        <dbReference type="Proteomes" id="UP000492820"/>
    </source>
</evidence>
<dbReference type="PANTHER" id="PTHR35269">
    <property type="entry name" value="SMALL VCP/P97-INTERACTING PROTEIN"/>
    <property type="match status" value="1"/>
</dbReference>
<feature type="compositionally biased region" description="Basic and acidic residues" evidence="4">
    <location>
        <begin position="9"/>
        <end position="35"/>
    </location>
</feature>
<evidence type="ECO:0000313" key="5">
    <source>
        <dbReference type="EMBL" id="CDS15737.1"/>
    </source>
</evidence>
<reference evidence="7" key="3">
    <citation type="submission" date="2020-10" db="UniProtKB">
        <authorList>
            <consortium name="WormBaseParasite"/>
        </authorList>
    </citation>
    <scope>IDENTIFICATION</scope>
</reference>
<proteinExistence type="predicted"/>
<gene>
    <name evidence="5" type="ORF">EgrG_000814700</name>
</gene>
<evidence type="ECO:0000313" key="7">
    <source>
        <dbReference type="WBParaSite" id="EgrG_000814700"/>
    </source>
</evidence>
<keyword evidence="3" id="KW-0449">Lipoprotein</keyword>
<organism evidence="5">
    <name type="scientific">Echinococcus granulosus</name>
    <name type="common">Hydatid tapeworm</name>
    <dbReference type="NCBI Taxonomy" id="6210"/>
    <lineage>
        <taxon>Eukaryota</taxon>
        <taxon>Metazoa</taxon>
        <taxon>Spiralia</taxon>
        <taxon>Lophotrochozoa</taxon>
        <taxon>Platyhelminthes</taxon>
        <taxon>Cestoda</taxon>
        <taxon>Eucestoda</taxon>
        <taxon>Cyclophyllidea</taxon>
        <taxon>Taeniidae</taxon>
        <taxon>Echinococcus</taxon>
        <taxon>Echinococcus granulosus group</taxon>
    </lineage>
</organism>
<protein>
    <submittedName>
        <fullName evidence="5 7">Expressed conserved protein</fullName>
    </submittedName>
</protein>
<evidence type="ECO:0000256" key="3">
    <source>
        <dbReference type="ARBA" id="ARBA00023288"/>
    </source>
</evidence>
<reference evidence="5 6" key="1">
    <citation type="journal article" date="2013" name="Nature">
        <title>The genomes of four tapeworm species reveal adaptations to parasitism.</title>
        <authorList>
            <person name="Tsai I.J."/>
            <person name="Zarowiecki M."/>
            <person name="Holroyd N."/>
            <person name="Garciarrubio A."/>
            <person name="Sanchez-Flores A."/>
            <person name="Brooks K.L."/>
            <person name="Tracey A."/>
            <person name="Bobes R.J."/>
            <person name="Fragoso G."/>
            <person name="Sciutto E."/>
            <person name="Aslett M."/>
            <person name="Beasley H."/>
            <person name="Bennett H.M."/>
            <person name="Cai J."/>
            <person name="Camicia F."/>
            <person name="Clark R."/>
            <person name="Cucher M."/>
            <person name="De Silva N."/>
            <person name="Day T.A."/>
            <person name="Deplazes P."/>
            <person name="Estrada K."/>
            <person name="Fernandez C."/>
            <person name="Holland P.W."/>
            <person name="Hou J."/>
            <person name="Hu S."/>
            <person name="Huckvale T."/>
            <person name="Hung S.S."/>
            <person name="Kamenetzky L."/>
            <person name="Keane J.A."/>
            <person name="Kiss F."/>
            <person name="Koziol U."/>
            <person name="Lambert O."/>
            <person name="Liu K."/>
            <person name="Luo X."/>
            <person name="Luo Y."/>
            <person name="Macchiaroli N."/>
            <person name="Nichol S."/>
            <person name="Paps J."/>
            <person name="Parkinson J."/>
            <person name="Pouchkina-Stantcheva N."/>
            <person name="Riddiford N."/>
            <person name="Rosenzvit M."/>
            <person name="Salinas G."/>
            <person name="Wasmuth J.D."/>
            <person name="Zamanian M."/>
            <person name="Zheng Y."/>
            <person name="Cai X."/>
            <person name="Soberon X."/>
            <person name="Olson P.D."/>
            <person name="Laclette J.P."/>
            <person name="Brehm K."/>
            <person name="Berriman M."/>
            <person name="Garciarrubio A."/>
            <person name="Bobes R.J."/>
            <person name="Fragoso G."/>
            <person name="Sanchez-Flores A."/>
            <person name="Estrada K."/>
            <person name="Cevallos M.A."/>
            <person name="Morett E."/>
            <person name="Gonzalez V."/>
            <person name="Portillo T."/>
            <person name="Ochoa-Leyva A."/>
            <person name="Jose M.V."/>
            <person name="Sciutto E."/>
            <person name="Landa A."/>
            <person name="Jimenez L."/>
            <person name="Valdes V."/>
            <person name="Carrero J.C."/>
            <person name="Larralde C."/>
            <person name="Morales-Montor J."/>
            <person name="Limon-Lason J."/>
            <person name="Soberon X."/>
            <person name="Laclette J.P."/>
        </authorList>
    </citation>
    <scope>NUCLEOTIDE SEQUENCE [LARGE SCALE GENOMIC DNA]</scope>
</reference>
<feature type="region of interest" description="Disordered" evidence="4">
    <location>
        <begin position="1"/>
        <end position="35"/>
    </location>
</feature>
<dbReference type="AlphaFoldDB" id="A0A068W8C2"/>
<dbReference type="GO" id="GO:0010508">
    <property type="term" value="P:positive regulation of autophagy"/>
    <property type="evidence" value="ECO:0007669"/>
    <property type="project" value="TreeGrafter"/>
</dbReference>
<sequence length="78" mass="8935">MGCCFSKSSEADRHQPSVEERRRLQAEAAKRRREEAAIRGIVNPASVRRRQEKLTTAENMRLSDDVQHDAGLRWTVSV</sequence>
<dbReference type="GO" id="GO:0005789">
    <property type="term" value="C:endoplasmic reticulum membrane"/>
    <property type="evidence" value="ECO:0007669"/>
    <property type="project" value="TreeGrafter"/>
</dbReference>
<name>A0A068W8C2_ECHGR</name>
<dbReference type="GO" id="GO:1904153">
    <property type="term" value="P:negative regulation of retrograde protein transport, ER to cytosol"/>
    <property type="evidence" value="ECO:0007669"/>
    <property type="project" value="TreeGrafter"/>
</dbReference>
<dbReference type="PANTHER" id="PTHR35269:SF1">
    <property type="entry name" value="SMALL VCP_P97-INTERACTING PROTEIN"/>
    <property type="match status" value="1"/>
</dbReference>
<evidence type="ECO:0000256" key="1">
    <source>
        <dbReference type="ARBA" id="ARBA00022707"/>
    </source>
</evidence>
<keyword evidence="1" id="KW-0519">Myristate</keyword>
<evidence type="ECO:0000256" key="4">
    <source>
        <dbReference type="SAM" id="MobiDB-lite"/>
    </source>
</evidence>